<evidence type="ECO:0000313" key="15">
    <source>
        <dbReference type="Proteomes" id="UP000465112"/>
    </source>
</evidence>
<dbReference type="GO" id="GO:0042102">
    <property type="term" value="P:positive regulation of T cell proliferation"/>
    <property type="evidence" value="ECO:0007669"/>
    <property type="project" value="TreeGrafter"/>
</dbReference>
<keyword evidence="8" id="KW-0675">Receptor</keyword>
<evidence type="ECO:0000256" key="3">
    <source>
        <dbReference type="ARBA" id="ARBA00022692"/>
    </source>
</evidence>
<evidence type="ECO:0000256" key="9">
    <source>
        <dbReference type="ARBA" id="ARBA00023180"/>
    </source>
</evidence>
<feature type="transmembrane region" description="Helical" evidence="12">
    <location>
        <begin position="15"/>
        <end position="33"/>
    </location>
</feature>
<dbReference type="GO" id="GO:0007166">
    <property type="term" value="P:cell surface receptor signaling pathway"/>
    <property type="evidence" value="ECO:0007669"/>
    <property type="project" value="TreeGrafter"/>
</dbReference>
<dbReference type="GO" id="GO:0071222">
    <property type="term" value="P:cellular response to lipopolysaccharide"/>
    <property type="evidence" value="ECO:0007669"/>
    <property type="project" value="TreeGrafter"/>
</dbReference>
<feature type="transmembrane region" description="Helical" evidence="12">
    <location>
        <begin position="255"/>
        <end position="273"/>
    </location>
</feature>
<evidence type="ECO:0000256" key="8">
    <source>
        <dbReference type="ARBA" id="ARBA00023170"/>
    </source>
</evidence>
<feature type="compositionally biased region" description="Acidic residues" evidence="11">
    <location>
        <begin position="290"/>
        <end position="377"/>
    </location>
</feature>
<feature type="compositionally biased region" description="Basic and acidic residues" evidence="11">
    <location>
        <begin position="437"/>
        <end position="453"/>
    </location>
</feature>
<protein>
    <recommendedName>
        <fullName evidence="13">Ig-like domain-containing protein</fullName>
    </recommendedName>
</protein>
<dbReference type="InterPro" id="IPR013783">
    <property type="entry name" value="Ig-like_fold"/>
</dbReference>
<dbReference type="SUPFAM" id="SSF48726">
    <property type="entry name" value="Immunoglobulin"/>
    <property type="match status" value="2"/>
</dbReference>
<dbReference type="PROSITE" id="PS50835">
    <property type="entry name" value="IG_LIKE"/>
    <property type="match status" value="1"/>
</dbReference>
<name>A0A6A5EIG2_PERFL</name>
<dbReference type="InterPro" id="IPR007110">
    <property type="entry name" value="Ig-like_dom"/>
</dbReference>
<evidence type="ECO:0000256" key="5">
    <source>
        <dbReference type="ARBA" id="ARBA00022989"/>
    </source>
</evidence>
<sequence>MAQLGCLPALFKGKILVSISTVMSPTSLVILLLSAPIMGQIPLHAPVGGSVLIPCSLPLKSSESLIWFYWQEDHSHNVLFHWDFSGKTQVIADKYRDRCEAFNTEFSSGNISIRLNHVVVGDDKITFYANVGQIEGTKPCAPCCKSTLQVSAPYQDLNLTVDETAKRATCRARGGYPEPRVSWTGQNKSGPAQLQGALTEVLQDPTEKTFSVNSSVSVKDLQSVTCLIYNTHSNQTIRKTEEIGVTGDPQQRQHLCVIATVVAALVALVALWWRSTKYQNSNQNRQQAADADDADDEDVAAADADDEDVAAADADDEDEDVAAADADDEDVADEDVAAADDEDVADEDVADEDVAAADADDEDEDVAAADADDEDVADEDVAAAVAADADADADDEDEDVAAADADDEDVAAAADEDEDADENVAAADDEDVDDAEQETKLLGERDEKADKTPHNVTKTNKSQ</sequence>
<keyword evidence="2" id="KW-1003">Cell membrane</keyword>
<dbReference type="GO" id="GO:0006955">
    <property type="term" value="P:immune response"/>
    <property type="evidence" value="ECO:0007669"/>
    <property type="project" value="TreeGrafter"/>
</dbReference>
<dbReference type="Gene3D" id="2.60.40.10">
    <property type="entry name" value="Immunoglobulins"/>
    <property type="match status" value="2"/>
</dbReference>
<dbReference type="InterPro" id="IPR053896">
    <property type="entry name" value="BTN3A2-like_Ig-C"/>
</dbReference>
<evidence type="ECO:0000256" key="2">
    <source>
        <dbReference type="ARBA" id="ARBA00022475"/>
    </source>
</evidence>
<dbReference type="AlphaFoldDB" id="A0A6A5EIG2"/>
<feature type="compositionally biased region" description="Acidic residues" evidence="11">
    <location>
        <begin position="389"/>
        <end position="405"/>
    </location>
</feature>
<keyword evidence="10" id="KW-0393">Immunoglobulin domain</keyword>
<evidence type="ECO:0000256" key="10">
    <source>
        <dbReference type="ARBA" id="ARBA00023319"/>
    </source>
</evidence>
<organism evidence="14 15">
    <name type="scientific">Perca fluviatilis</name>
    <name type="common">European perch</name>
    <dbReference type="NCBI Taxonomy" id="8168"/>
    <lineage>
        <taxon>Eukaryota</taxon>
        <taxon>Metazoa</taxon>
        <taxon>Chordata</taxon>
        <taxon>Craniata</taxon>
        <taxon>Vertebrata</taxon>
        <taxon>Euteleostomi</taxon>
        <taxon>Actinopterygii</taxon>
        <taxon>Neopterygii</taxon>
        <taxon>Teleostei</taxon>
        <taxon>Neoteleostei</taxon>
        <taxon>Acanthomorphata</taxon>
        <taxon>Eupercaria</taxon>
        <taxon>Perciformes</taxon>
        <taxon>Percoidei</taxon>
        <taxon>Percidae</taxon>
        <taxon>Percinae</taxon>
        <taxon>Perca</taxon>
    </lineage>
</organism>
<keyword evidence="4" id="KW-0732">Signal</keyword>
<keyword evidence="5 12" id="KW-1133">Transmembrane helix</keyword>
<feature type="domain" description="Ig-like" evidence="13">
    <location>
        <begin position="142"/>
        <end position="244"/>
    </location>
</feature>
<evidence type="ECO:0000259" key="13">
    <source>
        <dbReference type="PROSITE" id="PS50835"/>
    </source>
</evidence>
<feature type="region of interest" description="Disordered" evidence="11">
    <location>
        <begin position="280"/>
        <end position="377"/>
    </location>
</feature>
<dbReference type="PANTHER" id="PTHR25466:SF14">
    <property type="entry name" value="BUTYROPHILIN SUBFAMILY 2 MEMBER A2-LIKE-RELATED"/>
    <property type="match status" value="1"/>
</dbReference>
<accession>A0A6A5EIG2</accession>
<evidence type="ECO:0000256" key="11">
    <source>
        <dbReference type="SAM" id="MobiDB-lite"/>
    </source>
</evidence>
<keyword evidence="15" id="KW-1185">Reference proteome</keyword>
<dbReference type="PANTHER" id="PTHR25466">
    <property type="entry name" value="T-LYMPHOCYTE ACTIVATION ANTIGEN"/>
    <property type="match status" value="1"/>
</dbReference>
<evidence type="ECO:0000256" key="6">
    <source>
        <dbReference type="ARBA" id="ARBA00023136"/>
    </source>
</evidence>
<evidence type="ECO:0000256" key="7">
    <source>
        <dbReference type="ARBA" id="ARBA00023157"/>
    </source>
</evidence>
<dbReference type="InterPro" id="IPR036179">
    <property type="entry name" value="Ig-like_dom_sf"/>
</dbReference>
<evidence type="ECO:0000313" key="14">
    <source>
        <dbReference type="EMBL" id="KAF1382196.1"/>
    </source>
</evidence>
<keyword evidence="6 12" id="KW-0472">Membrane</keyword>
<dbReference type="Pfam" id="PF22705">
    <property type="entry name" value="C2-set_3"/>
    <property type="match status" value="1"/>
</dbReference>
<keyword evidence="7" id="KW-1015">Disulfide bond</keyword>
<dbReference type="GO" id="GO:0031295">
    <property type="term" value="P:T cell costimulation"/>
    <property type="evidence" value="ECO:0007669"/>
    <property type="project" value="TreeGrafter"/>
</dbReference>
<dbReference type="Proteomes" id="UP000465112">
    <property type="component" value="Chromosome 12"/>
</dbReference>
<comment type="subcellular location">
    <subcellularLocation>
        <location evidence="1">Cell membrane</location>
        <topology evidence="1">Single-pass type I membrane protein</topology>
    </subcellularLocation>
</comment>
<keyword evidence="9" id="KW-0325">Glycoprotein</keyword>
<comment type="caution">
    <text evidence="14">The sequence shown here is derived from an EMBL/GenBank/DDBJ whole genome shotgun (WGS) entry which is preliminary data.</text>
</comment>
<proteinExistence type="predicted"/>
<feature type="compositionally biased region" description="Acidic residues" evidence="11">
    <location>
        <begin position="410"/>
        <end position="436"/>
    </location>
</feature>
<keyword evidence="3 12" id="KW-0812">Transmembrane</keyword>
<feature type="region of interest" description="Disordered" evidence="11">
    <location>
        <begin position="410"/>
        <end position="463"/>
    </location>
</feature>
<gene>
    <name evidence="14" type="ORF">PFLUV_G00141130</name>
</gene>
<feature type="region of interest" description="Disordered" evidence="11">
    <location>
        <begin position="386"/>
        <end position="405"/>
    </location>
</feature>
<dbReference type="EMBL" id="VHII01000012">
    <property type="protein sequence ID" value="KAF1382196.1"/>
    <property type="molecule type" value="Genomic_DNA"/>
</dbReference>
<dbReference type="GO" id="GO:0042130">
    <property type="term" value="P:negative regulation of T cell proliferation"/>
    <property type="evidence" value="ECO:0007669"/>
    <property type="project" value="TreeGrafter"/>
</dbReference>
<evidence type="ECO:0000256" key="4">
    <source>
        <dbReference type="ARBA" id="ARBA00022729"/>
    </source>
</evidence>
<evidence type="ECO:0000256" key="1">
    <source>
        <dbReference type="ARBA" id="ARBA00004251"/>
    </source>
</evidence>
<feature type="compositionally biased region" description="Polar residues" evidence="11">
    <location>
        <begin position="454"/>
        <end position="463"/>
    </location>
</feature>
<reference evidence="14 15" key="1">
    <citation type="submission" date="2019-06" db="EMBL/GenBank/DDBJ databases">
        <title>A chromosome-scale genome assembly of the European perch, Perca fluviatilis.</title>
        <authorList>
            <person name="Roques C."/>
            <person name="Zahm M."/>
            <person name="Cabau C."/>
            <person name="Klopp C."/>
            <person name="Bouchez O."/>
            <person name="Donnadieu C."/>
            <person name="Kuhl H."/>
            <person name="Gislard M."/>
            <person name="Guendouz S."/>
            <person name="Journot L."/>
            <person name="Haffray P."/>
            <person name="Bestin A."/>
            <person name="Morvezen R."/>
            <person name="Feron R."/>
            <person name="Wen M."/>
            <person name="Jouanno E."/>
            <person name="Herpin A."/>
            <person name="Schartl M."/>
            <person name="Postlethwait J."/>
            <person name="Schaerlinger B."/>
            <person name="Chardard D."/>
            <person name="Lecocq T."/>
            <person name="Poncet C."/>
            <person name="Jaffrelo L."/>
            <person name="Lampietro C."/>
            <person name="Guiguen Y."/>
        </authorList>
    </citation>
    <scope>NUCLEOTIDE SEQUENCE [LARGE SCALE GENOMIC DNA]</scope>
    <source>
        <tissue evidence="14">Blood</tissue>
    </source>
</reference>
<evidence type="ECO:0000256" key="12">
    <source>
        <dbReference type="SAM" id="Phobius"/>
    </source>
</evidence>
<dbReference type="GO" id="GO:0009897">
    <property type="term" value="C:external side of plasma membrane"/>
    <property type="evidence" value="ECO:0007669"/>
    <property type="project" value="TreeGrafter"/>
</dbReference>
<dbReference type="InterPro" id="IPR051713">
    <property type="entry name" value="T-cell_Activation_Regulation"/>
</dbReference>